<accession>A0A3G5A7E9</accession>
<sequence>MAAAAATAAVGLDVTYVYLRIKPKVGSAKEVITYENFVTSILKKSGDINGTDYDSITNLEKEIETQKSRNNYTIVEKFLHEFPKSESYYHKGYLNYLLNCWLNDIGIEIRPTYIFNIFLHQLCEIINSEPEKYRAIFTKSPEKIQIAIGPTFDIKGLMNMLKHHIPFDLDKFVPTFPNAPENFMDSMYGLFAEMVQSYYSCLIYGCSIPKIRLCTDIKQWQILDNALTNIQNIFSTRAIKLDYLSIYQTKLREMIANLTNKEYWQQFFYLIKCGSASQTEVKGHVIELLNNKSTILRGSLPNMISRFEFTNTAYSPVEQKQFFVSGIMSSSLDEVDIAIPQYSCNIAILDQKKCALTESEISDRKEILNCLTILKIYNADGDYSNFNNHIIIKPDESYDGKVDITLDDDILDQDSLQHNKCVVESKGNKDKYYELMNQARKERLKKDYCFWYLNQQDIESYYKNSITLNREEWLRLLAEHKNHEEVLIASMPKLNLFMKSATNRENYELLIKMANPNVIQAFINEYKKEPYLIKQSGGWSITDPIRSTSEVNTPETLVVDILMELFKIRLPQEIKIDIIKKIVLYNSPDKILNEFIICIHNRIKNGSRPSISPENIVTLLKKIINKSFTKDTECYFSSSLNKDFENARIIASTSGIIFDEARILSSVDH</sequence>
<gene>
    <name evidence="1" type="ORF">Harvfovirus30_11</name>
</gene>
<dbReference type="InterPro" id="IPR025533">
    <property type="entry name" value="DUF4419"/>
</dbReference>
<proteinExistence type="predicted"/>
<reference evidence="1" key="1">
    <citation type="submission" date="2018-10" db="EMBL/GenBank/DDBJ databases">
        <title>Hidden diversity of soil giant viruses.</title>
        <authorList>
            <person name="Schulz F."/>
            <person name="Alteio L."/>
            <person name="Goudeau D."/>
            <person name="Ryan E.M."/>
            <person name="Malmstrom R.R."/>
            <person name="Blanchard J."/>
            <person name="Woyke T."/>
        </authorList>
    </citation>
    <scope>NUCLEOTIDE SEQUENCE</scope>
    <source>
        <strain evidence="1">HAV1</strain>
    </source>
</reference>
<protein>
    <submittedName>
        <fullName evidence="1">Uncharacterized protein</fullName>
    </submittedName>
</protein>
<name>A0A3G5A7E9_9VIRU</name>
<dbReference type="Pfam" id="PF14388">
    <property type="entry name" value="DUF4419"/>
    <property type="match status" value="1"/>
</dbReference>
<evidence type="ECO:0000313" key="1">
    <source>
        <dbReference type="EMBL" id="AYV81379.1"/>
    </source>
</evidence>
<organism evidence="1">
    <name type="scientific">Harvfovirus sp</name>
    <dbReference type="NCBI Taxonomy" id="2487768"/>
    <lineage>
        <taxon>Viruses</taxon>
        <taxon>Varidnaviria</taxon>
        <taxon>Bamfordvirae</taxon>
        <taxon>Nucleocytoviricota</taxon>
        <taxon>Megaviricetes</taxon>
        <taxon>Imitervirales</taxon>
        <taxon>Mimiviridae</taxon>
        <taxon>Klosneuvirinae</taxon>
    </lineage>
</organism>
<dbReference type="EMBL" id="MK072272">
    <property type="protein sequence ID" value="AYV81379.1"/>
    <property type="molecule type" value="Genomic_DNA"/>
</dbReference>